<protein>
    <submittedName>
        <fullName evidence="1">Uncharacterized protein</fullName>
    </submittedName>
</protein>
<sequence length="131" mass="14574">MEKPRVLGKSCVGNLRIAFRKSLIVTPNIATPNIATPNIATSLKSAIELNCDIKEVYFAGNHGDVGEVLLIFSYYVLQNGKWVPQQLPANLGRRRDIPDGAEIKGLLSPKYSKQIFIQHFFGTFFTHSPSK</sequence>
<name>A0A8H4QY79_9HELO</name>
<evidence type="ECO:0000313" key="2">
    <source>
        <dbReference type="Proteomes" id="UP000566819"/>
    </source>
</evidence>
<dbReference type="Proteomes" id="UP000566819">
    <property type="component" value="Unassembled WGS sequence"/>
</dbReference>
<accession>A0A8H4QY79</accession>
<evidence type="ECO:0000313" key="1">
    <source>
        <dbReference type="EMBL" id="KAF4618993.1"/>
    </source>
</evidence>
<proteinExistence type="predicted"/>
<dbReference type="OrthoDB" id="3162439at2759"/>
<dbReference type="EMBL" id="JAAMPI010002080">
    <property type="protein sequence ID" value="KAF4618993.1"/>
    <property type="molecule type" value="Genomic_DNA"/>
</dbReference>
<organism evidence="1 2">
    <name type="scientific">Cudoniella acicularis</name>
    <dbReference type="NCBI Taxonomy" id="354080"/>
    <lineage>
        <taxon>Eukaryota</taxon>
        <taxon>Fungi</taxon>
        <taxon>Dikarya</taxon>
        <taxon>Ascomycota</taxon>
        <taxon>Pezizomycotina</taxon>
        <taxon>Leotiomycetes</taxon>
        <taxon>Helotiales</taxon>
        <taxon>Tricladiaceae</taxon>
        <taxon>Cudoniella</taxon>
    </lineage>
</organism>
<keyword evidence="2" id="KW-1185">Reference proteome</keyword>
<reference evidence="1 2" key="1">
    <citation type="submission" date="2020-03" db="EMBL/GenBank/DDBJ databases">
        <title>Draft Genome Sequence of Cudoniella acicularis.</title>
        <authorList>
            <person name="Buettner E."/>
            <person name="Kellner H."/>
        </authorList>
    </citation>
    <scope>NUCLEOTIDE SEQUENCE [LARGE SCALE GENOMIC DNA]</scope>
    <source>
        <strain evidence="1 2">DSM 108380</strain>
    </source>
</reference>
<comment type="caution">
    <text evidence="1">The sequence shown here is derived from an EMBL/GenBank/DDBJ whole genome shotgun (WGS) entry which is preliminary data.</text>
</comment>
<dbReference type="AlphaFoldDB" id="A0A8H4QY79"/>
<gene>
    <name evidence="1" type="ORF">G7Y89_g14853</name>
</gene>